<feature type="domain" description="DUF4143" evidence="2">
    <location>
        <begin position="205"/>
        <end position="365"/>
    </location>
</feature>
<accession>A0A8J3R3W9</accession>
<evidence type="ECO:0000313" key="3">
    <source>
        <dbReference type="EMBL" id="GIH68771.1"/>
    </source>
</evidence>
<gene>
    <name evidence="3" type="ORF">Mth01_10240</name>
</gene>
<protein>
    <recommendedName>
        <fullName evidence="5">AAA+ ATPase domain-containing protein</fullName>
    </recommendedName>
</protein>
<proteinExistence type="predicted"/>
<dbReference type="RefSeq" id="WP_204012040.1">
    <property type="nucleotide sequence ID" value="NZ_BOOG01000010.1"/>
</dbReference>
<evidence type="ECO:0000259" key="1">
    <source>
        <dbReference type="Pfam" id="PF13173"/>
    </source>
</evidence>
<dbReference type="Proteomes" id="UP000610966">
    <property type="component" value="Unassembled WGS sequence"/>
</dbReference>
<dbReference type="PANTHER" id="PTHR43566:SF2">
    <property type="entry name" value="DUF4143 DOMAIN-CONTAINING PROTEIN"/>
    <property type="match status" value="1"/>
</dbReference>
<evidence type="ECO:0000313" key="4">
    <source>
        <dbReference type="Proteomes" id="UP000610966"/>
    </source>
</evidence>
<dbReference type="AlphaFoldDB" id="A0A8J3R3W9"/>
<evidence type="ECO:0000259" key="2">
    <source>
        <dbReference type="Pfam" id="PF13635"/>
    </source>
</evidence>
<sequence>MLPGTVPRLAEPRLELLAGGLRVVIVNGPRQGGKSTLLQAYHREHGGEYLSLDDEETLRASLDDPIGFPRYQSRPTLIDEVQRGGDALVRGIKLVVDETNHRGQFILSGSSRFLTVPNLSESLAGRAGFIELWPLASAELHGGPADFCDQVFKDPTALLGRSSVWRREDYLRAITRGGFPEAVELVDPRLRKAWYDGYLATVTTRDITDFAQIHQVSALPTLMRLVAARSGGPFVLADVARGAGLSPATAKTYAIYLETVFQLGQVPAWSTNLTSKITKSPRMFVTDSGLAAHLLNVSEDALLPAGHPALGGLVETFVYTELLKLRTFSETPFEIHHYRDRDGREIDFILESSDGRVVGLEVKASSSPGSEASKHLRWLKDRLGDRMLAGAVLHLGTFAGSHGGGIYSMPVSSLWGHAGPWPGSGTSR</sequence>
<comment type="caution">
    <text evidence="3">The sequence shown here is derived from an EMBL/GenBank/DDBJ whole genome shotgun (WGS) entry which is preliminary data.</text>
</comment>
<dbReference type="InterPro" id="IPR041682">
    <property type="entry name" value="AAA_14"/>
</dbReference>
<evidence type="ECO:0008006" key="5">
    <source>
        <dbReference type="Google" id="ProtNLM"/>
    </source>
</evidence>
<keyword evidence="4" id="KW-1185">Reference proteome</keyword>
<dbReference type="Pfam" id="PF13173">
    <property type="entry name" value="AAA_14"/>
    <property type="match status" value="1"/>
</dbReference>
<name>A0A8J3R3W9_9ACTN</name>
<dbReference type="EMBL" id="BOOG01000010">
    <property type="protein sequence ID" value="GIH68771.1"/>
    <property type="molecule type" value="Genomic_DNA"/>
</dbReference>
<dbReference type="Pfam" id="PF13635">
    <property type="entry name" value="DUF4143"/>
    <property type="match status" value="1"/>
</dbReference>
<reference evidence="3" key="1">
    <citation type="submission" date="2021-01" db="EMBL/GenBank/DDBJ databases">
        <title>Whole genome shotgun sequence of Sphaerimonospora thailandensis NBRC 107569.</title>
        <authorList>
            <person name="Komaki H."/>
            <person name="Tamura T."/>
        </authorList>
    </citation>
    <scope>NUCLEOTIDE SEQUENCE</scope>
    <source>
        <strain evidence="3">NBRC 107569</strain>
    </source>
</reference>
<feature type="domain" description="AAA" evidence="1">
    <location>
        <begin position="22"/>
        <end position="140"/>
    </location>
</feature>
<dbReference type="SUPFAM" id="SSF52540">
    <property type="entry name" value="P-loop containing nucleoside triphosphate hydrolases"/>
    <property type="match status" value="1"/>
</dbReference>
<organism evidence="3 4">
    <name type="scientific">Sphaerimonospora thailandensis</name>
    <dbReference type="NCBI Taxonomy" id="795644"/>
    <lineage>
        <taxon>Bacteria</taxon>
        <taxon>Bacillati</taxon>
        <taxon>Actinomycetota</taxon>
        <taxon>Actinomycetes</taxon>
        <taxon>Streptosporangiales</taxon>
        <taxon>Streptosporangiaceae</taxon>
        <taxon>Sphaerimonospora</taxon>
    </lineage>
</organism>
<dbReference type="InterPro" id="IPR025420">
    <property type="entry name" value="DUF4143"/>
</dbReference>
<dbReference type="InterPro" id="IPR027417">
    <property type="entry name" value="P-loop_NTPase"/>
</dbReference>
<dbReference type="PANTHER" id="PTHR43566">
    <property type="entry name" value="CONSERVED PROTEIN"/>
    <property type="match status" value="1"/>
</dbReference>